<keyword evidence="9" id="KW-1185">Reference proteome</keyword>
<keyword evidence="3" id="KW-0732">Signal</keyword>
<dbReference type="AlphaFoldDB" id="A0AAD5UB11"/>
<keyword evidence="5" id="KW-0449">Lipoprotein</keyword>
<gene>
    <name evidence="8" type="ORF">HK099_003136</name>
</gene>
<dbReference type="InterPro" id="IPR015915">
    <property type="entry name" value="Kelch-typ_b-propeller"/>
</dbReference>
<feature type="transmembrane region" description="Helical" evidence="6">
    <location>
        <begin position="750"/>
        <end position="774"/>
    </location>
</feature>
<proteinExistence type="predicted"/>
<feature type="transmembrane region" description="Helical" evidence="6">
    <location>
        <begin position="657"/>
        <end position="680"/>
    </location>
</feature>
<evidence type="ECO:0000259" key="7">
    <source>
        <dbReference type="Pfam" id="PF02608"/>
    </source>
</evidence>
<dbReference type="PANTHER" id="PTHR34296">
    <property type="entry name" value="TRANSCRIPTIONAL ACTIVATOR PROTEIN MED"/>
    <property type="match status" value="1"/>
</dbReference>
<keyword evidence="2" id="KW-1003">Cell membrane</keyword>
<keyword evidence="6" id="KW-1133">Transmembrane helix</keyword>
<feature type="transmembrane region" description="Helical" evidence="6">
    <location>
        <begin position="958"/>
        <end position="977"/>
    </location>
</feature>
<evidence type="ECO:0000256" key="1">
    <source>
        <dbReference type="ARBA" id="ARBA00004236"/>
    </source>
</evidence>
<evidence type="ECO:0000256" key="2">
    <source>
        <dbReference type="ARBA" id="ARBA00022475"/>
    </source>
</evidence>
<organism evidence="8 9">
    <name type="scientific">Clydaea vesicula</name>
    <dbReference type="NCBI Taxonomy" id="447962"/>
    <lineage>
        <taxon>Eukaryota</taxon>
        <taxon>Fungi</taxon>
        <taxon>Fungi incertae sedis</taxon>
        <taxon>Chytridiomycota</taxon>
        <taxon>Chytridiomycota incertae sedis</taxon>
        <taxon>Chytridiomycetes</taxon>
        <taxon>Lobulomycetales</taxon>
        <taxon>Lobulomycetaceae</taxon>
        <taxon>Clydaea</taxon>
    </lineage>
</organism>
<dbReference type="GO" id="GO:0005886">
    <property type="term" value="C:plasma membrane"/>
    <property type="evidence" value="ECO:0007669"/>
    <property type="project" value="UniProtKB-SubCell"/>
</dbReference>
<feature type="transmembrane region" description="Helical" evidence="6">
    <location>
        <begin position="856"/>
        <end position="880"/>
    </location>
</feature>
<keyword evidence="6" id="KW-0812">Transmembrane</keyword>
<dbReference type="EMBL" id="JADGJW010000021">
    <property type="protein sequence ID" value="KAJ3227173.1"/>
    <property type="molecule type" value="Genomic_DNA"/>
</dbReference>
<protein>
    <recommendedName>
        <fullName evidence="7">ABC transporter substrate-binding protein PnrA-like domain-containing protein</fullName>
    </recommendedName>
</protein>
<dbReference type="Gene3D" id="2.120.10.80">
    <property type="entry name" value="Kelch-type beta propeller"/>
    <property type="match status" value="2"/>
</dbReference>
<evidence type="ECO:0000256" key="5">
    <source>
        <dbReference type="ARBA" id="ARBA00023288"/>
    </source>
</evidence>
<accession>A0AAD5UB11</accession>
<feature type="transmembrane region" description="Helical" evidence="6">
    <location>
        <begin position="812"/>
        <end position="835"/>
    </location>
</feature>
<evidence type="ECO:0000256" key="4">
    <source>
        <dbReference type="ARBA" id="ARBA00023136"/>
    </source>
</evidence>
<name>A0AAD5UB11_9FUNG</name>
<dbReference type="InterPro" id="IPR050957">
    <property type="entry name" value="BMP_lipoprotein"/>
</dbReference>
<comment type="caution">
    <text evidence="8">The sequence shown here is derived from an EMBL/GenBank/DDBJ whole genome shotgun (WGS) entry which is preliminary data.</text>
</comment>
<feature type="transmembrane region" description="Helical" evidence="6">
    <location>
        <begin position="997"/>
        <end position="1015"/>
    </location>
</feature>
<dbReference type="PANTHER" id="PTHR34296:SF2">
    <property type="entry name" value="ABC TRANSPORTER GUANOSINE-BINDING PROTEIN NUPN"/>
    <property type="match status" value="1"/>
</dbReference>
<evidence type="ECO:0000256" key="6">
    <source>
        <dbReference type="SAM" id="Phobius"/>
    </source>
</evidence>
<dbReference type="Pfam" id="PF02608">
    <property type="entry name" value="Bmp"/>
    <property type="match status" value="1"/>
</dbReference>
<feature type="transmembrane region" description="Helical" evidence="6">
    <location>
        <begin position="930"/>
        <end position="946"/>
    </location>
</feature>
<dbReference type="InterPro" id="IPR003760">
    <property type="entry name" value="PnrA-like"/>
</dbReference>
<sequence>MGVYYNLYDKLPQSFPDANFTVIDLIDGLPSEYPNLRTVIFAEEEAGYLAGVIAGLMTNSQIVAEIISTATLPYKRYSNGFKQGVLAVCPRCNVIRKFNLNSSINASINFVKDLANKYSFDILFGVGGDGSRAAIVWASQNNIKVIGSETDESGTTLNFPNRETNLGSVGKRLDFASTKSIKQGSTAFKSGIEIWDLDLGGIQLTSCIPETCPLYSAKTIRSRKNSMSDCTTTDFVTKQTFLNDITNSIRSHTINIGVDFATGDLMELKKQKKNEFQLSTPFGIRPSELKSFTFTKGTEEFYLFGGINNNGVVVGDLYKFKYLTYDWDKVVYKDDENKPQARYNHGAFLLGMNSNFEESDMLLSINIKKLNARSSITVKVVETEGLQPPALSDPFFSVLNSTLILYATSKWEIIIPTGVNPQGRAKGKMLTIDYRVLIIGGFNATGSLQSTVLYDSIKNRWDYENTNKLPTPLDSFGAFVYRQKKTSCLFVDIFSLCPYEDLPQIMIYGGSNNNILSNELLIYRLENSIENILICKRGFYSTIDAFNRPICTECPSGMYNTLGDNICRPCPEYGADKVYAALNSWQDSFSYKNSTPQIFPCKTGTCCQKSDGCDVNSMCTGSGVTQTTGPLCSECVDSRYAMWSDNCIYCENPNTSIYLFVIFLVGFLLILILVFVPYVASCYNGWFTSNCIFVYQVMGLTSHLPASEFINTLSNICSLDFETILKVISGHTSNDHRICLGRYNGVERAAITLIMVTVFLLQFFFIYSTAHFWIKTKENGNKFVLKLNRYIPKYINNLRIIDYRLAAIQIGMFLYIPLSSSATQLLSCQAIIYNGKEMSVLSKFPDQYAQCWSSKHIPYVVLATIVLFFLVIIVPGILIYKFMVVKAHLKTESMFTSLSQSYEDDCSYGSIVEYFERIAFSFVLLSEEEYKCWSILMILLLILYLQKFKAYKEWKENFTKFIFLICMIGTAALEINFNRVCVNKKCNSFYSDFFTKWQITFFFFPTFIIALRFVLKVNEILGLHKKIYFYFIYRKTKKISVLDEKIVNSDYTMENLPAKIKDNEGLELKQTINTNLGEAEMLNCDIEDIVFCSVNSLIHKEW</sequence>
<keyword evidence="4 6" id="KW-0472">Membrane</keyword>
<feature type="domain" description="ABC transporter substrate-binding protein PnrA-like" evidence="7">
    <location>
        <begin position="10"/>
        <end position="223"/>
    </location>
</feature>
<evidence type="ECO:0000313" key="9">
    <source>
        <dbReference type="Proteomes" id="UP001211065"/>
    </source>
</evidence>
<dbReference type="SUPFAM" id="SSF117281">
    <property type="entry name" value="Kelch motif"/>
    <property type="match status" value="1"/>
</dbReference>
<dbReference type="Proteomes" id="UP001211065">
    <property type="component" value="Unassembled WGS sequence"/>
</dbReference>
<reference evidence="8" key="1">
    <citation type="submission" date="2020-05" db="EMBL/GenBank/DDBJ databases">
        <title>Phylogenomic resolution of chytrid fungi.</title>
        <authorList>
            <person name="Stajich J.E."/>
            <person name="Amses K."/>
            <person name="Simmons R."/>
            <person name="Seto K."/>
            <person name="Myers J."/>
            <person name="Bonds A."/>
            <person name="Quandt C.A."/>
            <person name="Barry K."/>
            <person name="Liu P."/>
            <person name="Grigoriev I."/>
            <person name="Longcore J.E."/>
            <person name="James T.Y."/>
        </authorList>
    </citation>
    <scope>NUCLEOTIDE SEQUENCE</scope>
    <source>
        <strain evidence="8">JEL0476</strain>
    </source>
</reference>
<evidence type="ECO:0000256" key="3">
    <source>
        <dbReference type="ARBA" id="ARBA00022729"/>
    </source>
</evidence>
<evidence type="ECO:0000313" key="8">
    <source>
        <dbReference type="EMBL" id="KAJ3227173.1"/>
    </source>
</evidence>
<comment type="subcellular location">
    <subcellularLocation>
        <location evidence="1">Cell membrane</location>
    </subcellularLocation>
</comment>
<dbReference type="Gene3D" id="3.40.50.2300">
    <property type="match status" value="2"/>
</dbReference>